<gene>
    <name evidence="1" type="ORF">RNZ46_09150</name>
</gene>
<protein>
    <submittedName>
        <fullName evidence="1">Uncharacterized protein</fullName>
    </submittedName>
</protein>
<name>A0AA97EJ37_9FLAO</name>
<dbReference type="KEGG" id="hws:RNZ46_09150"/>
<dbReference type="AlphaFoldDB" id="A0AA97EJ37"/>
<sequence>MNIFTRNKYLNFSEENIESLTKSVAELKNILTEIGTSVGQQELTNVLESAMNKDSKLFKKHLLTNELFGGAEALCEFYCGNDKLQSEFQTLFLKFCEDLKNIGITNRRILQVIKGLE</sequence>
<evidence type="ECO:0000313" key="1">
    <source>
        <dbReference type="EMBL" id="WOD42162.1"/>
    </source>
</evidence>
<organism evidence="1 2">
    <name type="scientific">Hwangdonia lutea</name>
    <dbReference type="NCBI Taxonomy" id="3075823"/>
    <lineage>
        <taxon>Bacteria</taxon>
        <taxon>Pseudomonadati</taxon>
        <taxon>Bacteroidota</taxon>
        <taxon>Flavobacteriia</taxon>
        <taxon>Flavobacteriales</taxon>
        <taxon>Flavobacteriaceae</taxon>
        <taxon>Hwangdonia</taxon>
    </lineage>
</organism>
<evidence type="ECO:0000313" key="2">
    <source>
        <dbReference type="Proteomes" id="UP001302486"/>
    </source>
</evidence>
<dbReference type="Proteomes" id="UP001302486">
    <property type="component" value="Chromosome"/>
</dbReference>
<keyword evidence="2" id="KW-1185">Reference proteome</keyword>
<proteinExistence type="predicted"/>
<accession>A0AA97EJ37</accession>
<dbReference type="EMBL" id="CP136521">
    <property type="protein sequence ID" value="WOD42162.1"/>
    <property type="molecule type" value="Genomic_DNA"/>
</dbReference>
<dbReference type="RefSeq" id="WP_316981907.1">
    <property type="nucleotide sequence ID" value="NZ_CP136521.1"/>
</dbReference>
<reference evidence="2" key="1">
    <citation type="submission" date="2024-06" db="EMBL/GenBank/DDBJ databases">
        <title>Hwangdonia haimaensis gen. nov., sp. nov., a member of the family Flavobacteriaceae isolated from the haima cold seep.</title>
        <authorList>
            <person name="Li J."/>
        </authorList>
    </citation>
    <scope>NUCLEOTIDE SEQUENCE [LARGE SCALE GENOMIC DNA]</scope>
    <source>
        <strain evidence="2">SCSIO 19198</strain>
    </source>
</reference>